<evidence type="ECO:0000256" key="1">
    <source>
        <dbReference type="ARBA" id="ARBA00022737"/>
    </source>
</evidence>
<accession>A0AAV6KAH7</accession>
<organism evidence="8 9">
    <name type="scientific">Rhododendron griersonianum</name>
    <dbReference type="NCBI Taxonomy" id="479676"/>
    <lineage>
        <taxon>Eukaryota</taxon>
        <taxon>Viridiplantae</taxon>
        <taxon>Streptophyta</taxon>
        <taxon>Embryophyta</taxon>
        <taxon>Tracheophyta</taxon>
        <taxon>Spermatophyta</taxon>
        <taxon>Magnoliopsida</taxon>
        <taxon>eudicotyledons</taxon>
        <taxon>Gunneridae</taxon>
        <taxon>Pentapetalae</taxon>
        <taxon>asterids</taxon>
        <taxon>Ericales</taxon>
        <taxon>Ericaceae</taxon>
        <taxon>Ericoideae</taxon>
        <taxon>Rhodoreae</taxon>
        <taxon>Rhododendron</taxon>
    </lineage>
</organism>
<evidence type="ECO:0000259" key="5">
    <source>
        <dbReference type="Pfam" id="PF00248"/>
    </source>
</evidence>
<evidence type="ECO:0000256" key="2">
    <source>
        <dbReference type="ARBA" id="ARBA00022741"/>
    </source>
</evidence>
<evidence type="ECO:0000259" key="7">
    <source>
        <dbReference type="Pfam" id="PF23598"/>
    </source>
</evidence>
<keyword evidence="4" id="KW-0067">ATP-binding</keyword>
<sequence length="416" mass="47367">MAEAILSIIAEKAAVIAASQIIKESSRLSRVREDLDWIVSEMRYIQSYLKDVDAKQLRTNVVSNFIRDIWDLAYDVEDIIDTYFPKIRLSRSRWKRLLDFTNMRIARGFVKEVQFSLLSIGEDQMDIKNICDSLGIRLISYSPLGLGMLTGKYTPSNLPRGPRGQIIPGLEPLLNSLREIAQRRQKTVPQVMYNAFGVRLHGGRQAETFYGLPGHLFKADWLRKLTSLRTLQVNLVDKDIIGVLSDAAPVSHKLEELSLFGKVLHLPETTSLNFSRYENLSELLIKGVRLSELPHDKLPPNLAKLILVMTHSTTDPTEALKKLQKLKFLKLGSRSYAGKELVCSGELGNFPQLEVLEIVYLPNLERVVVEEGGMPRLRDFCIVDCNPETRIPDGVRNVMRTVKTNNSYRFEDRKDQ</sequence>
<keyword evidence="2" id="KW-0547">Nucleotide-binding</keyword>
<evidence type="ECO:0000313" key="8">
    <source>
        <dbReference type="EMBL" id="KAG5549416.1"/>
    </source>
</evidence>
<evidence type="ECO:0000259" key="6">
    <source>
        <dbReference type="Pfam" id="PF18052"/>
    </source>
</evidence>
<name>A0AAV6KAH7_9ERIC</name>
<dbReference type="InterPro" id="IPR023210">
    <property type="entry name" value="NADP_OxRdtase_dom"/>
</dbReference>
<keyword evidence="3" id="KW-0611">Plant defense</keyword>
<evidence type="ECO:0000313" key="9">
    <source>
        <dbReference type="Proteomes" id="UP000823749"/>
    </source>
</evidence>
<keyword evidence="1" id="KW-0677">Repeat</keyword>
<feature type="domain" description="NADP-dependent oxidoreductase" evidence="5">
    <location>
        <begin position="107"/>
        <end position="192"/>
    </location>
</feature>
<dbReference type="InterPro" id="IPR038005">
    <property type="entry name" value="RX-like_CC"/>
</dbReference>
<dbReference type="GO" id="GO:0005524">
    <property type="term" value="F:ATP binding"/>
    <property type="evidence" value="ECO:0007669"/>
    <property type="project" value="UniProtKB-KW"/>
</dbReference>
<dbReference type="EMBL" id="JACTNZ010000005">
    <property type="protein sequence ID" value="KAG5549416.1"/>
    <property type="molecule type" value="Genomic_DNA"/>
</dbReference>
<proteinExistence type="predicted"/>
<dbReference type="SUPFAM" id="SSF52058">
    <property type="entry name" value="L domain-like"/>
    <property type="match status" value="1"/>
</dbReference>
<feature type="domain" description="Disease resistance N-terminal" evidence="6">
    <location>
        <begin position="12"/>
        <end position="95"/>
    </location>
</feature>
<comment type="caution">
    <text evidence="8">The sequence shown here is derived from an EMBL/GenBank/DDBJ whole genome shotgun (WGS) entry which is preliminary data.</text>
</comment>
<dbReference type="CDD" id="cd14798">
    <property type="entry name" value="RX-CC_like"/>
    <property type="match status" value="1"/>
</dbReference>
<dbReference type="Gene3D" id="3.80.10.10">
    <property type="entry name" value="Ribonuclease Inhibitor"/>
    <property type="match status" value="1"/>
</dbReference>
<reference evidence="8" key="1">
    <citation type="submission" date="2020-08" db="EMBL/GenBank/DDBJ databases">
        <title>Plant Genome Project.</title>
        <authorList>
            <person name="Zhang R.-G."/>
        </authorList>
    </citation>
    <scope>NUCLEOTIDE SEQUENCE</scope>
    <source>
        <strain evidence="8">WSP0</strain>
        <tissue evidence="8">Leaf</tissue>
    </source>
</reference>
<dbReference type="InterPro" id="IPR041118">
    <property type="entry name" value="Rx_N"/>
</dbReference>
<evidence type="ECO:0000256" key="4">
    <source>
        <dbReference type="ARBA" id="ARBA00022840"/>
    </source>
</evidence>
<dbReference type="Pfam" id="PF00248">
    <property type="entry name" value="Aldo_ket_red"/>
    <property type="match status" value="1"/>
</dbReference>
<dbReference type="InterPro" id="IPR055414">
    <property type="entry name" value="LRR_R13L4/SHOC2-like"/>
</dbReference>
<evidence type="ECO:0000256" key="3">
    <source>
        <dbReference type="ARBA" id="ARBA00022821"/>
    </source>
</evidence>
<dbReference type="GO" id="GO:0006952">
    <property type="term" value="P:defense response"/>
    <property type="evidence" value="ECO:0007669"/>
    <property type="project" value="UniProtKB-KW"/>
</dbReference>
<keyword evidence="9" id="KW-1185">Reference proteome</keyword>
<dbReference type="Pfam" id="PF23598">
    <property type="entry name" value="LRR_14"/>
    <property type="match status" value="1"/>
</dbReference>
<evidence type="ECO:0008006" key="10">
    <source>
        <dbReference type="Google" id="ProtNLM"/>
    </source>
</evidence>
<protein>
    <recommendedName>
        <fullName evidence="10">Rx N-terminal domain-containing protein</fullName>
    </recommendedName>
</protein>
<dbReference type="InterPro" id="IPR036812">
    <property type="entry name" value="NAD(P)_OxRdtase_dom_sf"/>
</dbReference>
<dbReference type="InterPro" id="IPR032675">
    <property type="entry name" value="LRR_dom_sf"/>
</dbReference>
<dbReference type="Pfam" id="PF18052">
    <property type="entry name" value="Rx_N"/>
    <property type="match status" value="1"/>
</dbReference>
<feature type="domain" description="Disease resistance R13L4/SHOC-2-like LRR" evidence="7">
    <location>
        <begin position="222"/>
        <end position="382"/>
    </location>
</feature>
<dbReference type="AlphaFoldDB" id="A0AAV6KAH7"/>
<gene>
    <name evidence="8" type="ORF">RHGRI_014682</name>
</gene>
<dbReference type="Proteomes" id="UP000823749">
    <property type="component" value="Chromosome 5"/>
</dbReference>
<dbReference type="SUPFAM" id="SSF51430">
    <property type="entry name" value="NAD(P)-linked oxidoreductase"/>
    <property type="match status" value="1"/>
</dbReference>
<dbReference type="Gene3D" id="1.20.5.4130">
    <property type="match status" value="1"/>
</dbReference>